<protein>
    <submittedName>
        <fullName evidence="1">Uncharacterized protein</fullName>
    </submittedName>
</protein>
<reference evidence="1" key="1">
    <citation type="submission" date="2021-05" db="EMBL/GenBank/DDBJ databases">
        <authorList>
            <person name="Scholz U."/>
            <person name="Mascher M."/>
            <person name="Fiebig A."/>
        </authorList>
    </citation>
    <scope>NUCLEOTIDE SEQUENCE [LARGE SCALE GENOMIC DNA]</scope>
</reference>
<keyword evidence="2" id="KW-1185">Reference proteome</keyword>
<dbReference type="EnsemblPlants" id="AVESA.00010b.r2.7DG1389760.1">
    <property type="protein sequence ID" value="AVESA.00010b.r2.7DG1389760.1.CDS"/>
    <property type="gene ID" value="AVESA.00010b.r2.7DG1389760"/>
</dbReference>
<reference evidence="1" key="2">
    <citation type="submission" date="2025-09" db="UniProtKB">
        <authorList>
            <consortium name="EnsemblPlants"/>
        </authorList>
    </citation>
    <scope>IDENTIFICATION</scope>
</reference>
<evidence type="ECO:0000313" key="1">
    <source>
        <dbReference type="EnsemblPlants" id="AVESA.00010b.r2.7DG1389760.1.CDS"/>
    </source>
</evidence>
<sequence>MAVGSDPTPARTRTTDPETVTPRPNKRSADFSSYSPPLLTAFAPGGASPEADWEDDIPGAESEDDVASADSEDEAEWAAAAAAAAAELADEAKWEDAAAAESEEDSPPRGWPSNSARRDPRKAELFRRLDAVCEARRIQEARLLKHSPPPAAVGDPDEPIWPPKSRHWRRFRELRATKSSPASPVLNPDDNSLSPPLSNKSKEMLSDKVTDEGDDTEHSSESASCQTAPYENDHEEKPLPVTSKKIKYSIDTYAVQCGKCWKWRLIPTKIKYDEIREKSRQVPFLCEHVHGWKPGVSCDDPSDISQDDGFWVIDRPCISQTPLGWERTISIRREGCDKFADVYYIPPKGKKLRSMKDFTKYLQDNPDCAVGLHESEFKIPERLQDYLKRCHRESKRKRPRQSKPLEPTKVLPLSCAPPIHGDPASYCVLALYDKSQYCFGSTS</sequence>
<organism evidence="1 2">
    <name type="scientific">Avena sativa</name>
    <name type="common">Oat</name>
    <dbReference type="NCBI Taxonomy" id="4498"/>
    <lineage>
        <taxon>Eukaryota</taxon>
        <taxon>Viridiplantae</taxon>
        <taxon>Streptophyta</taxon>
        <taxon>Embryophyta</taxon>
        <taxon>Tracheophyta</taxon>
        <taxon>Spermatophyta</taxon>
        <taxon>Magnoliopsida</taxon>
        <taxon>Liliopsida</taxon>
        <taxon>Poales</taxon>
        <taxon>Poaceae</taxon>
        <taxon>BOP clade</taxon>
        <taxon>Pooideae</taxon>
        <taxon>Poodae</taxon>
        <taxon>Poeae</taxon>
        <taxon>Poeae Chloroplast Group 1 (Aveneae type)</taxon>
        <taxon>Aveninae</taxon>
        <taxon>Avena</taxon>
    </lineage>
</organism>
<evidence type="ECO:0000313" key="2">
    <source>
        <dbReference type="Proteomes" id="UP001732700"/>
    </source>
</evidence>
<name>A0ACD6AM53_AVESA</name>
<dbReference type="Proteomes" id="UP001732700">
    <property type="component" value="Chromosome 7D"/>
</dbReference>
<accession>A0ACD6AM53</accession>
<proteinExistence type="predicted"/>